<proteinExistence type="predicted"/>
<organism evidence="1 2">
    <name type="scientific">Ophiostoma piceae (strain UAMH 11346)</name>
    <name type="common">Sap stain fungus</name>
    <dbReference type="NCBI Taxonomy" id="1262450"/>
    <lineage>
        <taxon>Eukaryota</taxon>
        <taxon>Fungi</taxon>
        <taxon>Dikarya</taxon>
        <taxon>Ascomycota</taxon>
        <taxon>Pezizomycotina</taxon>
        <taxon>Sordariomycetes</taxon>
        <taxon>Sordariomycetidae</taxon>
        <taxon>Ophiostomatales</taxon>
        <taxon>Ophiostomataceae</taxon>
        <taxon>Ophiostoma</taxon>
    </lineage>
</organism>
<dbReference type="OMA" id="NHGSRKV"/>
<dbReference type="Gene3D" id="3.40.50.1820">
    <property type="entry name" value="alpha/beta hydrolase"/>
    <property type="match status" value="1"/>
</dbReference>
<dbReference type="EMBL" id="KE148155">
    <property type="protein sequence ID" value="EPE05652.1"/>
    <property type="molecule type" value="Genomic_DNA"/>
</dbReference>
<dbReference type="InterPro" id="IPR029058">
    <property type="entry name" value="AB_hydrolase_fold"/>
</dbReference>
<dbReference type="SUPFAM" id="SSF53474">
    <property type="entry name" value="alpha/beta-Hydrolases"/>
    <property type="match status" value="1"/>
</dbReference>
<dbReference type="eggNOG" id="ENOG502S342">
    <property type="taxonomic scope" value="Eukaryota"/>
</dbReference>
<dbReference type="STRING" id="1262450.S3BYN4"/>
<keyword evidence="2" id="KW-1185">Reference proteome</keyword>
<protein>
    <submittedName>
        <fullName evidence="1">Uncharacterized protein</fullName>
    </submittedName>
</protein>
<dbReference type="Proteomes" id="UP000016923">
    <property type="component" value="Unassembled WGS sequence"/>
</dbReference>
<accession>S3BYN4</accession>
<name>S3BYN4_OPHP1</name>
<evidence type="ECO:0000313" key="1">
    <source>
        <dbReference type="EMBL" id="EPE05652.1"/>
    </source>
</evidence>
<reference evidence="1 2" key="1">
    <citation type="journal article" date="2013" name="BMC Genomics">
        <title>The genome and transcriptome of the pine saprophyte Ophiostoma piceae, and a comparison with the bark beetle-associated pine pathogen Grosmannia clavigera.</title>
        <authorList>
            <person name="Haridas S."/>
            <person name="Wang Y."/>
            <person name="Lim L."/>
            <person name="Massoumi Alamouti S."/>
            <person name="Jackman S."/>
            <person name="Docking R."/>
            <person name="Robertson G."/>
            <person name="Birol I."/>
            <person name="Bohlmann J."/>
            <person name="Breuil C."/>
        </authorList>
    </citation>
    <scope>NUCLEOTIDE SEQUENCE [LARGE SCALE GENOMIC DNA]</scope>
    <source>
        <strain evidence="1 2">UAMH 11346</strain>
    </source>
</reference>
<dbReference type="HOGENOM" id="CLU_048444_1_0_1"/>
<gene>
    <name evidence="1" type="ORF">F503_08183</name>
</gene>
<dbReference type="PANTHER" id="PTHR47381">
    <property type="entry name" value="ALPHA/BETA-HYDROLASES SUPERFAMILY PROTEIN"/>
    <property type="match status" value="1"/>
</dbReference>
<evidence type="ECO:0000313" key="2">
    <source>
        <dbReference type="Proteomes" id="UP000016923"/>
    </source>
</evidence>
<dbReference type="AlphaFoldDB" id="S3BYN4"/>
<dbReference type="OrthoDB" id="2152248at2759"/>
<dbReference type="VEuPathDB" id="FungiDB:F503_08183"/>
<dbReference type="PANTHER" id="PTHR47381:SF3">
    <property type="entry name" value="ALPHA_BETA-HYDROLASES SUPERFAMILY PROTEIN"/>
    <property type="match status" value="1"/>
</dbReference>
<sequence length="374" mass="40447">MAQTNNPMPDLSALPPVSRRTIPISGIIVDFYGIEELAADTESVSLLWLHHPRLRSRGDMAEIAARCVHAVNDAPKPGRKHGLVAAAFDQRNHGSRLVSSRANKAWREGNTTHAQDMLGMIAGTVADQQLLLDLVDTYIHKDGDATYDDPVQAAEGLYYSNGALPSHIAVTQHLQLGVSLGGHSGWQLLFADERVTAGVLIIGCPDYMDMMADRARLTKLPSYVAATESRPFFGSHDFSTALVDSCRKHDPKGIVFGLDTPAWPAPGTEEEERLHSTLKRHLTGKRLLVCSGGADKLVPYRCVDPFMSVFKKAADTWPDLSLTVINNIYDGIGHSFSSAMVQDAVEFVVETVSAAPTSTSSASQSTGSPKTSKI</sequence>